<feature type="compositionally biased region" description="Polar residues" evidence="1">
    <location>
        <begin position="121"/>
        <end position="142"/>
    </location>
</feature>
<comment type="caution">
    <text evidence="2">The sequence shown here is derived from an EMBL/GenBank/DDBJ whole genome shotgun (WGS) entry which is preliminary data.</text>
</comment>
<reference evidence="2" key="1">
    <citation type="submission" date="2021-02" db="EMBL/GenBank/DDBJ databases">
        <authorList>
            <person name="Nowell W R."/>
        </authorList>
    </citation>
    <scope>NUCLEOTIDE SEQUENCE</scope>
</reference>
<name>A0A813VNP6_9BILA</name>
<evidence type="ECO:0000313" key="2">
    <source>
        <dbReference type="EMBL" id="CAF0848511.1"/>
    </source>
</evidence>
<evidence type="ECO:0000313" key="3">
    <source>
        <dbReference type="Proteomes" id="UP000663870"/>
    </source>
</evidence>
<feature type="compositionally biased region" description="Basic and acidic residues" evidence="1">
    <location>
        <begin position="157"/>
        <end position="170"/>
    </location>
</feature>
<organism evidence="2 3">
    <name type="scientific">Rotaria sordida</name>
    <dbReference type="NCBI Taxonomy" id="392033"/>
    <lineage>
        <taxon>Eukaryota</taxon>
        <taxon>Metazoa</taxon>
        <taxon>Spiralia</taxon>
        <taxon>Gnathifera</taxon>
        <taxon>Rotifera</taxon>
        <taxon>Eurotatoria</taxon>
        <taxon>Bdelloidea</taxon>
        <taxon>Philodinida</taxon>
        <taxon>Philodinidae</taxon>
        <taxon>Rotaria</taxon>
    </lineage>
</organism>
<sequence length="534" mass="61352">MSSVIFQPLLHDPLGWKSSNTTYADTFKWRKYRSTSKDKKISTYGQQYQKQLRKQQQKLQQPNAYLSSTTNEEQIIQRVIPTKKDEENQRVTPVSYRCSSSKTAPAIIDENSVSIIEYKQRSASNNREATCGSRGSQRSQTAPDAAEETCRPATSLEARRSPKEEKEKIISDPNNDNSRHWLAYPNPKTPEYLIDIKQRLGQLKIPSTLVRPTSATNLSSERQQKTCLPIQRSESSVLQRQQRQSVEQQHFLDFNLPETPNELRAARHRLEKHRYNSSIDNYPPRPQTCPAHTNVIAKPLTPPITVQSKDEQLPPIQTTQIKDDAWINDEENKLEGNETSSIMIQPIDVDGLPNEYVEALETAYIAQEEYLKSLKINSEKTPDNFVYRLPSMSFDNKNESFIAYRNQQQSTTPPPNNNLMRENDFGTWVRNATDKERESAMKILHEVLNQPVMGYDIPTKQQTLFRQAPVPPPARTSSATRKLGRTRTHQRIPCDICEKQLIKRHLWDLSRSDTLTCPHQTQTTKAPIIQVRAS</sequence>
<accession>A0A813VNP6</accession>
<evidence type="ECO:0000256" key="1">
    <source>
        <dbReference type="SAM" id="MobiDB-lite"/>
    </source>
</evidence>
<proteinExistence type="predicted"/>
<feature type="region of interest" description="Disordered" evidence="1">
    <location>
        <begin position="468"/>
        <end position="488"/>
    </location>
</feature>
<dbReference type="AlphaFoldDB" id="A0A813VNP6"/>
<protein>
    <submittedName>
        <fullName evidence="2">Uncharacterized protein</fullName>
    </submittedName>
</protein>
<feature type="region of interest" description="Disordered" evidence="1">
    <location>
        <begin position="121"/>
        <end position="180"/>
    </location>
</feature>
<dbReference type="EMBL" id="CAJNOL010000104">
    <property type="protein sequence ID" value="CAF0848511.1"/>
    <property type="molecule type" value="Genomic_DNA"/>
</dbReference>
<gene>
    <name evidence="2" type="ORF">JXQ802_LOCUS6567</name>
</gene>
<dbReference type="Proteomes" id="UP000663870">
    <property type="component" value="Unassembled WGS sequence"/>
</dbReference>
<keyword evidence="3" id="KW-1185">Reference proteome</keyword>